<dbReference type="EMBL" id="VSRR010001798">
    <property type="protein sequence ID" value="MPC27761.1"/>
    <property type="molecule type" value="Genomic_DNA"/>
</dbReference>
<evidence type="ECO:0000313" key="3">
    <source>
        <dbReference type="Proteomes" id="UP000324222"/>
    </source>
</evidence>
<dbReference type="AlphaFoldDB" id="A0A5B7E185"/>
<organism evidence="2 3">
    <name type="scientific">Portunus trituberculatus</name>
    <name type="common">Swimming crab</name>
    <name type="synonym">Neptunus trituberculatus</name>
    <dbReference type="NCBI Taxonomy" id="210409"/>
    <lineage>
        <taxon>Eukaryota</taxon>
        <taxon>Metazoa</taxon>
        <taxon>Ecdysozoa</taxon>
        <taxon>Arthropoda</taxon>
        <taxon>Crustacea</taxon>
        <taxon>Multicrustacea</taxon>
        <taxon>Malacostraca</taxon>
        <taxon>Eumalacostraca</taxon>
        <taxon>Eucarida</taxon>
        <taxon>Decapoda</taxon>
        <taxon>Pleocyemata</taxon>
        <taxon>Brachyura</taxon>
        <taxon>Eubrachyura</taxon>
        <taxon>Portunoidea</taxon>
        <taxon>Portunidae</taxon>
        <taxon>Portuninae</taxon>
        <taxon>Portunus</taxon>
    </lineage>
</organism>
<protein>
    <submittedName>
        <fullName evidence="2">Uncharacterized protein</fullName>
    </submittedName>
</protein>
<feature type="region of interest" description="Disordered" evidence="1">
    <location>
        <begin position="28"/>
        <end position="85"/>
    </location>
</feature>
<proteinExistence type="predicted"/>
<feature type="compositionally biased region" description="Polar residues" evidence="1">
    <location>
        <begin position="28"/>
        <end position="42"/>
    </location>
</feature>
<gene>
    <name evidence="2" type="ORF">E2C01_020941</name>
</gene>
<name>A0A5B7E185_PORTR</name>
<accession>A0A5B7E185</accession>
<evidence type="ECO:0000313" key="2">
    <source>
        <dbReference type="EMBL" id="MPC27761.1"/>
    </source>
</evidence>
<keyword evidence="3" id="KW-1185">Reference proteome</keyword>
<evidence type="ECO:0000256" key="1">
    <source>
        <dbReference type="SAM" id="MobiDB-lite"/>
    </source>
</evidence>
<sequence>MKPSHLHTFQVSDSSKWQFEQCLTGSDCTGNASRGQFPPTIQENHEGERGSQGGEREGGDSEPTGQCEVREGGGGRNSGRHQTSTLIPVTLNLAVASRGTRNTCVSRCTGPFTALPGILGDLDTPSYPRRTAGTKFKYRAGFQTAPAVPGHRVNR</sequence>
<reference evidence="2 3" key="1">
    <citation type="submission" date="2019-05" db="EMBL/GenBank/DDBJ databases">
        <title>Another draft genome of Portunus trituberculatus and its Hox gene families provides insights of decapod evolution.</title>
        <authorList>
            <person name="Jeong J.-H."/>
            <person name="Song I."/>
            <person name="Kim S."/>
            <person name="Choi T."/>
            <person name="Kim D."/>
            <person name="Ryu S."/>
            <person name="Kim W."/>
        </authorList>
    </citation>
    <scope>NUCLEOTIDE SEQUENCE [LARGE SCALE GENOMIC DNA]</scope>
    <source>
        <tissue evidence="2">Muscle</tissue>
    </source>
</reference>
<feature type="compositionally biased region" description="Basic and acidic residues" evidence="1">
    <location>
        <begin position="43"/>
        <end position="59"/>
    </location>
</feature>
<dbReference type="Proteomes" id="UP000324222">
    <property type="component" value="Unassembled WGS sequence"/>
</dbReference>
<comment type="caution">
    <text evidence="2">The sequence shown here is derived from an EMBL/GenBank/DDBJ whole genome shotgun (WGS) entry which is preliminary data.</text>
</comment>